<dbReference type="PANTHER" id="PTHR48090:SF7">
    <property type="entry name" value="RFBJ PROTEIN"/>
    <property type="match status" value="1"/>
</dbReference>
<dbReference type="InterPro" id="IPR001173">
    <property type="entry name" value="Glyco_trans_2-like"/>
</dbReference>
<organism evidence="3 4">
    <name type="scientific">Pseudoxanthomonas dokdonensis</name>
    <dbReference type="NCBI Taxonomy" id="344882"/>
    <lineage>
        <taxon>Bacteria</taxon>
        <taxon>Pseudomonadati</taxon>
        <taxon>Pseudomonadota</taxon>
        <taxon>Gammaproteobacteria</taxon>
        <taxon>Lysobacterales</taxon>
        <taxon>Lysobacteraceae</taxon>
        <taxon>Pseudoxanthomonas</taxon>
    </lineage>
</organism>
<reference evidence="3 4" key="1">
    <citation type="submission" date="2015-05" db="EMBL/GenBank/DDBJ databases">
        <title>Genome sequencing and analysis of members of genus Stenotrophomonas.</title>
        <authorList>
            <person name="Patil P.P."/>
            <person name="Midha S."/>
            <person name="Patil P.B."/>
        </authorList>
    </citation>
    <scope>NUCLEOTIDE SEQUENCE [LARGE SCALE GENOMIC DNA]</scope>
    <source>
        <strain evidence="3 4">DSM 21858</strain>
    </source>
</reference>
<dbReference type="Proteomes" id="UP000052052">
    <property type="component" value="Unassembled WGS sequence"/>
</dbReference>
<evidence type="ECO:0000313" key="4">
    <source>
        <dbReference type="Proteomes" id="UP000052052"/>
    </source>
</evidence>
<dbReference type="SUPFAM" id="SSF53448">
    <property type="entry name" value="Nucleotide-diphospho-sugar transferases"/>
    <property type="match status" value="1"/>
</dbReference>
<dbReference type="Gene3D" id="3.90.550.10">
    <property type="entry name" value="Spore Coat Polysaccharide Biosynthesis Protein SpsA, Chain A"/>
    <property type="match status" value="1"/>
</dbReference>
<dbReference type="GO" id="GO:0016740">
    <property type="term" value="F:transferase activity"/>
    <property type="evidence" value="ECO:0007669"/>
    <property type="project" value="UniProtKB-KW"/>
</dbReference>
<dbReference type="InterPro" id="IPR029044">
    <property type="entry name" value="Nucleotide-diphossugar_trans"/>
</dbReference>
<evidence type="ECO:0000313" key="3">
    <source>
        <dbReference type="EMBL" id="KRG71639.1"/>
    </source>
</evidence>
<keyword evidence="1" id="KW-0472">Membrane</keyword>
<comment type="caution">
    <text evidence="3">The sequence shown here is derived from an EMBL/GenBank/DDBJ whole genome shotgun (WGS) entry which is preliminary data.</text>
</comment>
<keyword evidence="4" id="KW-1185">Reference proteome</keyword>
<gene>
    <name evidence="3" type="ORF">ABB29_02455</name>
</gene>
<keyword evidence="1" id="KW-1133">Transmembrane helix</keyword>
<dbReference type="PATRIC" id="fig|344882.3.peg.1698"/>
<dbReference type="AlphaFoldDB" id="A0A0R0CZT9"/>
<protein>
    <submittedName>
        <fullName evidence="3">Glycosyl transferase family 2</fullName>
    </submittedName>
</protein>
<dbReference type="EMBL" id="LDJL01000002">
    <property type="protein sequence ID" value="KRG71639.1"/>
    <property type="molecule type" value="Genomic_DNA"/>
</dbReference>
<keyword evidence="3" id="KW-0808">Transferase</keyword>
<evidence type="ECO:0000259" key="2">
    <source>
        <dbReference type="Pfam" id="PF00535"/>
    </source>
</evidence>
<dbReference type="Pfam" id="PF00535">
    <property type="entry name" value="Glycos_transf_2"/>
    <property type="match status" value="1"/>
</dbReference>
<dbReference type="PANTHER" id="PTHR48090">
    <property type="entry name" value="UNDECAPRENYL-PHOSPHATE 4-DEOXY-4-FORMAMIDO-L-ARABINOSE TRANSFERASE-RELATED"/>
    <property type="match status" value="1"/>
</dbReference>
<feature type="transmembrane region" description="Helical" evidence="1">
    <location>
        <begin position="242"/>
        <end position="267"/>
    </location>
</feature>
<evidence type="ECO:0000256" key="1">
    <source>
        <dbReference type="SAM" id="Phobius"/>
    </source>
</evidence>
<sequence length="329" mass="36322">MPMTDSSAIAVVIPCYRVRDQILPLLASIGPEVGWIYVVDDACPQQSGEHVRRHCQDPRVQVITHAQNKGVGGAVVSGYRAAQASAAKVVVKLDGDGQMDPLDIPRVCGSLLAGHADYAKGNRFHRIGFVRGMPWVRLLGNAVLTLLTKLSSGYWQIADPTNGYTALRRELIEELELERVAYRYFFETDLLYYLNQARARVIDVPMRARYQDEPSSLRPHKVALPFLAGHARNTLRRIAYSYFLRGFSLASLQLLAGTLLLMLGGAFGIQQWHLSLQTGVPATAGTVMLAALPIIVGIQMLFSWLNFDVANEPAHPVHPLLRQRQSASG</sequence>
<accession>A0A0R0CZT9</accession>
<feature type="transmembrane region" description="Helical" evidence="1">
    <location>
        <begin position="287"/>
        <end position="307"/>
    </location>
</feature>
<keyword evidence="1" id="KW-0812">Transmembrane</keyword>
<feature type="domain" description="Glycosyltransferase 2-like" evidence="2">
    <location>
        <begin position="11"/>
        <end position="175"/>
    </location>
</feature>
<name>A0A0R0CZT9_9GAMM</name>
<dbReference type="InterPro" id="IPR050256">
    <property type="entry name" value="Glycosyltransferase_2"/>
</dbReference>
<proteinExistence type="predicted"/>
<dbReference type="STRING" id="344882.ABB29_02455"/>
<dbReference type="CDD" id="cd04179">
    <property type="entry name" value="DPM_DPG-synthase_like"/>
    <property type="match status" value="1"/>
</dbReference>